<comment type="caution">
    <text evidence="1">The sequence shown here is derived from an EMBL/GenBank/DDBJ whole genome shotgun (WGS) entry which is preliminary data.</text>
</comment>
<dbReference type="Proteomes" id="UP000094329">
    <property type="component" value="Unassembled WGS sequence"/>
</dbReference>
<proteinExistence type="predicted"/>
<gene>
    <name evidence="1" type="ORF">BGC07_19025</name>
</gene>
<keyword evidence="2" id="KW-1185">Reference proteome</keyword>
<reference evidence="1 2" key="1">
    <citation type="submission" date="2016-08" db="EMBL/GenBank/DDBJ databases">
        <title>Draft genome sequence of Candidatus Piscirickettsia litoralis, from seawater.</title>
        <authorList>
            <person name="Wan X."/>
            <person name="Lee A.J."/>
            <person name="Hou S."/>
            <person name="Donachie S.P."/>
        </authorList>
    </citation>
    <scope>NUCLEOTIDE SEQUENCE [LARGE SCALE GENOMIC DNA]</scope>
    <source>
        <strain evidence="1 2">Y2</strain>
    </source>
</reference>
<sequence>MMFAFLSSENKLFKILRKNSSNNQLGSGLCFRVGVKNERPQKFEPQYKNAVTAKDSNGLRIHKTANNNHSRNKVFCEKKRVLVEAHSLKNIGSC</sequence>
<accession>A0ABX3A0H7</accession>
<organism evidence="1 2">
    <name type="scientific">Piscirickettsia litoralis</name>
    <dbReference type="NCBI Taxonomy" id="1891921"/>
    <lineage>
        <taxon>Bacteria</taxon>
        <taxon>Pseudomonadati</taxon>
        <taxon>Pseudomonadota</taxon>
        <taxon>Gammaproteobacteria</taxon>
        <taxon>Thiotrichales</taxon>
        <taxon>Piscirickettsiaceae</taxon>
        <taxon>Piscirickettsia</taxon>
    </lineage>
</organism>
<dbReference type="EMBL" id="MDTU01000012">
    <property type="protein sequence ID" value="ODN40925.1"/>
    <property type="molecule type" value="Genomic_DNA"/>
</dbReference>
<name>A0ABX3A0H7_9GAMM</name>
<evidence type="ECO:0000313" key="1">
    <source>
        <dbReference type="EMBL" id="ODN40925.1"/>
    </source>
</evidence>
<evidence type="ECO:0000313" key="2">
    <source>
        <dbReference type="Proteomes" id="UP000094329"/>
    </source>
</evidence>
<protein>
    <submittedName>
        <fullName evidence="1">Uncharacterized protein</fullName>
    </submittedName>
</protein>